<accession>A0ABR3X4X3</accession>
<dbReference type="Gene3D" id="3.30.450.40">
    <property type="match status" value="1"/>
</dbReference>
<reference evidence="2 3" key="1">
    <citation type="journal article" date="2024" name="IMA Fungus">
        <title>IMA Genome - F19 : A genome assembly and annotation guide to empower mycologists, including annotated draft genome sequences of Ceratocystis pirilliformis, Diaporthe australafricana, Fusarium ophioides, Paecilomyces lecythidis, and Sporothrix stenoceras.</title>
        <authorList>
            <person name="Aylward J."/>
            <person name="Wilson A.M."/>
            <person name="Visagie C.M."/>
            <person name="Spraker J."/>
            <person name="Barnes I."/>
            <person name="Buitendag C."/>
            <person name="Ceriani C."/>
            <person name="Del Mar Angel L."/>
            <person name="du Plessis D."/>
            <person name="Fuchs T."/>
            <person name="Gasser K."/>
            <person name="Kramer D."/>
            <person name="Li W."/>
            <person name="Munsamy K."/>
            <person name="Piso A."/>
            <person name="Price J.L."/>
            <person name="Sonnekus B."/>
            <person name="Thomas C."/>
            <person name="van der Nest A."/>
            <person name="van Dijk A."/>
            <person name="van Heerden A."/>
            <person name="van Vuuren N."/>
            <person name="Yilmaz N."/>
            <person name="Duong T.A."/>
            <person name="van der Merwe N.A."/>
            <person name="Wingfield M.J."/>
            <person name="Wingfield B.D."/>
        </authorList>
    </citation>
    <scope>NUCLEOTIDE SEQUENCE [LARGE SCALE GENOMIC DNA]</scope>
    <source>
        <strain evidence="2 3">CMW 18167</strain>
    </source>
</reference>
<dbReference type="InterPro" id="IPR003018">
    <property type="entry name" value="GAF"/>
</dbReference>
<comment type="caution">
    <text evidence="2">The sequence shown here is derived from an EMBL/GenBank/DDBJ whole genome shotgun (WGS) entry which is preliminary data.</text>
</comment>
<dbReference type="EMBL" id="JAVDPF010000029">
    <property type="protein sequence ID" value="KAL1871014.1"/>
    <property type="molecule type" value="Genomic_DNA"/>
</dbReference>
<evidence type="ECO:0000313" key="2">
    <source>
        <dbReference type="EMBL" id="KAL1871014.1"/>
    </source>
</evidence>
<proteinExistence type="predicted"/>
<dbReference type="InterPro" id="IPR029016">
    <property type="entry name" value="GAF-like_dom_sf"/>
</dbReference>
<evidence type="ECO:0000259" key="1">
    <source>
        <dbReference type="Pfam" id="PF13185"/>
    </source>
</evidence>
<dbReference type="Pfam" id="PF13185">
    <property type="entry name" value="GAF_2"/>
    <property type="match status" value="1"/>
</dbReference>
<sequence length="187" mass="20522">MKPDSQTPMVANLIRLSAQTHSNGTESAIWNALERTLAQQFGYSLFTILVFSPGHGIKRIHSTNVDLHPLGARAPVLSSHGGEDGDHSASLPPLRDAWIQQVVVDGVTWCGSTREDLKMVFEDWEVLWHARLGSVLNIPIRLGGQTIGSLNLLDDEHAYDAADLEIGILVAQIVAFYIHQVGERIVI</sequence>
<dbReference type="Proteomes" id="UP001583193">
    <property type="component" value="Unassembled WGS sequence"/>
</dbReference>
<gene>
    <name evidence="2" type="ORF">Plec18167_007322</name>
</gene>
<feature type="domain" description="GAF" evidence="1">
    <location>
        <begin position="61"/>
        <end position="179"/>
    </location>
</feature>
<name>A0ABR3X4X3_9EURO</name>
<dbReference type="SUPFAM" id="SSF55781">
    <property type="entry name" value="GAF domain-like"/>
    <property type="match status" value="1"/>
</dbReference>
<evidence type="ECO:0000313" key="3">
    <source>
        <dbReference type="Proteomes" id="UP001583193"/>
    </source>
</evidence>
<keyword evidence="3" id="KW-1185">Reference proteome</keyword>
<protein>
    <recommendedName>
        <fullName evidence="1">GAF domain-containing protein</fullName>
    </recommendedName>
</protein>
<organism evidence="2 3">
    <name type="scientific">Paecilomyces lecythidis</name>
    <dbReference type="NCBI Taxonomy" id="3004212"/>
    <lineage>
        <taxon>Eukaryota</taxon>
        <taxon>Fungi</taxon>
        <taxon>Dikarya</taxon>
        <taxon>Ascomycota</taxon>
        <taxon>Pezizomycotina</taxon>
        <taxon>Eurotiomycetes</taxon>
        <taxon>Eurotiomycetidae</taxon>
        <taxon>Eurotiales</taxon>
        <taxon>Thermoascaceae</taxon>
        <taxon>Paecilomyces</taxon>
    </lineage>
</organism>